<evidence type="ECO:0000313" key="3">
    <source>
        <dbReference type="Proteomes" id="UP000828251"/>
    </source>
</evidence>
<proteinExistence type="predicted"/>
<feature type="domain" description="Aminotransferase-like plant mobile" evidence="1">
    <location>
        <begin position="44"/>
        <end position="129"/>
    </location>
</feature>
<dbReference type="EMBL" id="JAIQCV010000001">
    <property type="protein sequence ID" value="KAH1131297.1"/>
    <property type="molecule type" value="Genomic_DNA"/>
</dbReference>
<accession>A0A9D4AMZ0</accession>
<dbReference type="AlphaFoldDB" id="A0A9D4AMZ0"/>
<dbReference type="InterPro" id="IPR044824">
    <property type="entry name" value="MAIN-like"/>
</dbReference>
<name>A0A9D4AMZ0_9ROSI</name>
<organism evidence="2 3">
    <name type="scientific">Gossypium stocksii</name>
    <dbReference type="NCBI Taxonomy" id="47602"/>
    <lineage>
        <taxon>Eukaryota</taxon>
        <taxon>Viridiplantae</taxon>
        <taxon>Streptophyta</taxon>
        <taxon>Embryophyta</taxon>
        <taxon>Tracheophyta</taxon>
        <taxon>Spermatophyta</taxon>
        <taxon>Magnoliopsida</taxon>
        <taxon>eudicotyledons</taxon>
        <taxon>Gunneridae</taxon>
        <taxon>Pentapetalae</taxon>
        <taxon>rosids</taxon>
        <taxon>malvids</taxon>
        <taxon>Malvales</taxon>
        <taxon>Malvaceae</taxon>
        <taxon>Malvoideae</taxon>
        <taxon>Gossypium</taxon>
    </lineage>
</organism>
<protein>
    <recommendedName>
        <fullName evidence="1">Aminotransferase-like plant mobile domain-containing protein</fullName>
    </recommendedName>
</protein>
<dbReference type="PANTHER" id="PTHR46033">
    <property type="entry name" value="PROTEIN MAIN-LIKE 2"/>
    <property type="match status" value="1"/>
</dbReference>
<comment type="caution">
    <text evidence="2">The sequence shown here is derived from an EMBL/GenBank/DDBJ whole genome shotgun (WGS) entry which is preliminary data.</text>
</comment>
<keyword evidence="3" id="KW-1185">Reference proteome</keyword>
<dbReference type="PANTHER" id="PTHR46033:SF8">
    <property type="entry name" value="PROTEIN MAINTENANCE OF MERISTEMS-LIKE"/>
    <property type="match status" value="1"/>
</dbReference>
<dbReference type="Pfam" id="PF10536">
    <property type="entry name" value="PMD"/>
    <property type="match status" value="1"/>
</dbReference>
<dbReference type="InterPro" id="IPR019557">
    <property type="entry name" value="AminoTfrase-like_pln_mobile"/>
</dbReference>
<reference evidence="2 3" key="1">
    <citation type="journal article" date="2021" name="Plant Biotechnol. J.">
        <title>Multi-omics assisted identification of the key and species-specific regulatory components of drought-tolerant mechanisms in Gossypium stocksii.</title>
        <authorList>
            <person name="Yu D."/>
            <person name="Ke L."/>
            <person name="Zhang D."/>
            <person name="Wu Y."/>
            <person name="Sun Y."/>
            <person name="Mei J."/>
            <person name="Sun J."/>
            <person name="Sun Y."/>
        </authorList>
    </citation>
    <scope>NUCLEOTIDE SEQUENCE [LARGE SCALE GENOMIC DNA]</scope>
    <source>
        <strain evidence="3">cv. E1</strain>
        <tissue evidence="2">Leaf</tissue>
    </source>
</reference>
<sequence length="131" mass="14531">MAGELIRLDNKDISVKQMTMSSITVDRELPTGSGFLYMATIDRGCKLDPKLISVLIERWRPETHTFHLLCGECIITLENVQLQLGLPVDGYAVTRSAQSANWGAVCDELLGAIPDNINGGRIKMGWLQEKK</sequence>
<evidence type="ECO:0000313" key="2">
    <source>
        <dbReference type="EMBL" id="KAH1131297.1"/>
    </source>
</evidence>
<dbReference type="OrthoDB" id="1421598at2759"/>
<evidence type="ECO:0000259" key="1">
    <source>
        <dbReference type="Pfam" id="PF10536"/>
    </source>
</evidence>
<gene>
    <name evidence="2" type="ORF">J1N35_002675</name>
</gene>
<dbReference type="GO" id="GO:0010073">
    <property type="term" value="P:meristem maintenance"/>
    <property type="evidence" value="ECO:0007669"/>
    <property type="project" value="InterPro"/>
</dbReference>
<dbReference type="Proteomes" id="UP000828251">
    <property type="component" value="Unassembled WGS sequence"/>
</dbReference>